<keyword evidence="4" id="KW-0479">Metal-binding</keyword>
<dbReference type="InterPro" id="IPR006638">
    <property type="entry name" value="Elp3/MiaA/NifB-like_rSAM"/>
</dbReference>
<dbReference type="InterPro" id="IPR013785">
    <property type="entry name" value="Aldolase_TIM"/>
</dbReference>
<dbReference type="CDD" id="cd01335">
    <property type="entry name" value="Radical_SAM"/>
    <property type="match status" value="1"/>
</dbReference>
<dbReference type="Pfam" id="PF04055">
    <property type="entry name" value="Radical_SAM"/>
    <property type="match status" value="1"/>
</dbReference>
<accession>A0A3B1CNV0</accession>
<evidence type="ECO:0000256" key="5">
    <source>
        <dbReference type="ARBA" id="ARBA00023004"/>
    </source>
</evidence>
<dbReference type="SMART" id="SM00729">
    <property type="entry name" value="Elp3"/>
    <property type="match status" value="1"/>
</dbReference>
<dbReference type="PROSITE" id="PS51918">
    <property type="entry name" value="RADICAL_SAM"/>
    <property type="match status" value="1"/>
</dbReference>
<feature type="region of interest" description="Disordered" evidence="8">
    <location>
        <begin position="323"/>
        <end position="347"/>
    </location>
</feature>
<dbReference type="PANTHER" id="PTHR43583">
    <property type="entry name" value="2-IMINOACETATE SYNTHASE"/>
    <property type="match status" value="1"/>
</dbReference>
<dbReference type="InterPro" id="IPR010722">
    <property type="entry name" value="BATS_dom"/>
</dbReference>
<dbReference type="GO" id="GO:0051539">
    <property type="term" value="F:4 iron, 4 sulfur cluster binding"/>
    <property type="evidence" value="ECO:0007669"/>
    <property type="project" value="UniProtKB-KW"/>
</dbReference>
<dbReference type="SUPFAM" id="SSF102114">
    <property type="entry name" value="Radical SAM enzymes"/>
    <property type="match status" value="1"/>
</dbReference>
<comment type="cofactor">
    <cofactor evidence="1">
        <name>[4Fe-4S] cluster</name>
        <dbReference type="ChEBI" id="CHEBI:49883"/>
    </cofactor>
</comment>
<gene>
    <name evidence="10" type="ORF">MNBD_NITROSPINAE04-442</name>
</gene>
<dbReference type="SFLD" id="SFLDG01060">
    <property type="entry name" value="BATS_domain_containing"/>
    <property type="match status" value="1"/>
</dbReference>
<evidence type="ECO:0000256" key="1">
    <source>
        <dbReference type="ARBA" id="ARBA00001966"/>
    </source>
</evidence>
<evidence type="ECO:0000256" key="6">
    <source>
        <dbReference type="ARBA" id="ARBA00023014"/>
    </source>
</evidence>
<dbReference type="InterPro" id="IPR034428">
    <property type="entry name" value="ThiH/NoCL/HydG-like"/>
</dbReference>
<evidence type="ECO:0000256" key="3">
    <source>
        <dbReference type="ARBA" id="ARBA00022691"/>
    </source>
</evidence>
<dbReference type="PANTHER" id="PTHR43583:SF1">
    <property type="entry name" value="2-IMINOACETATE SYNTHASE"/>
    <property type="match status" value="1"/>
</dbReference>
<dbReference type="GO" id="GO:0009228">
    <property type="term" value="P:thiamine biosynthetic process"/>
    <property type="evidence" value="ECO:0007669"/>
    <property type="project" value="InterPro"/>
</dbReference>
<reference evidence="10" key="1">
    <citation type="submission" date="2018-06" db="EMBL/GenBank/DDBJ databases">
        <authorList>
            <person name="Zhirakovskaya E."/>
        </authorList>
    </citation>
    <scope>NUCLEOTIDE SEQUENCE</scope>
</reference>
<dbReference type="SFLD" id="SFLDF00301">
    <property type="entry name" value="2-iminoacetate_synthase_(ThiH)"/>
    <property type="match status" value="1"/>
</dbReference>
<comment type="cofactor">
    <cofactor evidence="7">
        <name>[2Fe-2S] cluster</name>
        <dbReference type="ChEBI" id="CHEBI:190135"/>
    </cofactor>
</comment>
<protein>
    <recommendedName>
        <fullName evidence="9">Radical SAM core domain-containing protein</fullName>
    </recommendedName>
</protein>
<keyword evidence="2" id="KW-0004">4Fe-4S</keyword>
<dbReference type="Pfam" id="PF06968">
    <property type="entry name" value="BATS"/>
    <property type="match status" value="1"/>
</dbReference>
<keyword evidence="3" id="KW-0949">S-adenosyl-L-methionine</keyword>
<dbReference type="GO" id="GO:0005506">
    <property type="term" value="F:iron ion binding"/>
    <property type="evidence" value="ECO:0007669"/>
    <property type="project" value="InterPro"/>
</dbReference>
<dbReference type="NCBIfam" id="TIGR02351">
    <property type="entry name" value="thiH"/>
    <property type="match status" value="1"/>
</dbReference>
<dbReference type="InterPro" id="IPR058240">
    <property type="entry name" value="rSAM_sf"/>
</dbReference>
<dbReference type="GO" id="GO:0003824">
    <property type="term" value="F:catalytic activity"/>
    <property type="evidence" value="ECO:0007669"/>
    <property type="project" value="InterPro"/>
</dbReference>
<dbReference type="InterPro" id="IPR012726">
    <property type="entry name" value="ThiH"/>
</dbReference>
<dbReference type="InterPro" id="IPR007197">
    <property type="entry name" value="rSAM"/>
</dbReference>
<dbReference type="Gene3D" id="3.20.20.70">
    <property type="entry name" value="Aldolase class I"/>
    <property type="match status" value="1"/>
</dbReference>
<keyword evidence="6" id="KW-0411">Iron-sulfur</keyword>
<dbReference type="SFLD" id="SFLDS00029">
    <property type="entry name" value="Radical_SAM"/>
    <property type="match status" value="1"/>
</dbReference>
<dbReference type="SMART" id="SM00876">
    <property type="entry name" value="BATS"/>
    <property type="match status" value="1"/>
</dbReference>
<organism evidence="10">
    <name type="scientific">hydrothermal vent metagenome</name>
    <dbReference type="NCBI Taxonomy" id="652676"/>
    <lineage>
        <taxon>unclassified sequences</taxon>
        <taxon>metagenomes</taxon>
        <taxon>ecological metagenomes</taxon>
    </lineage>
</organism>
<evidence type="ECO:0000259" key="9">
    <source>
        <dbReference type="PROSITE" id="PS51918"/>
    </source>
</evidence>
<keyword evidence="5" id="KW-0408">Iron</keyword>
<feature type="domain" description="Radical SAM core" evidence="9">
    <location>
        <begin position="76"/>
        <end position="306"/>
    </location>
</feature>
<dbReference type="EMBL" id="UOGA01000271">
    <property type="protein sequence ID" value="VAX24360.1"/>
    <property type="molecule type" value="Genomic_DNA"/>
</dbReference>
<evidence type="ECO:0000256" key="7">
    <source>
        <dbReference type="ARBA" id="ARBA00034078"/>
    </source>
</evidence>
<evidence type="ECO:0000256" key="2">
    <source>
        <dbReference type="ARBA" id="ARBA00022485"/>
    </source>
</evidence>
<name>A0A3B1CNV0_9ZZZZ</name>
<evidence type="ECO:0000256" key="8">
    <source>
        <dbReference type="SAM" id="MobiDB-lite"/>
    </source>
</evidence>
<evidence type="ECO:0000256" key="4">
    <source>
        <dbReference type="ARBA" id="ARBA00022723"/>
    </source>
</evidence>
<sequence length="383" mass="42534">MKQKAFLDIYNSLQGAVLDNAIAGIENAASESVDSALSHIPLSSDGFLALLSDSADDKIKQIEKAARELTAQRFGRTVNLYIPLYLSNACVNRCAYCGFNRDEEIKRKTLSLTEVITEGERILGEGYKNILLVAGEDKREIPVSYIEACVKSLKDLGFVFVGIETQTFKEDEYRRLGAAGLDGVTIYQETYDRKVYEKVHLLGPKRNFEWRLETAERVARAGIRSVGLGFLLGLADFRREAVTLATHIKFMQKKYWQTTVSVSFPRLHSAPKAFACENKVSDAELIRLILAMRLANPDTLLALSTREPAKLRDRLFGAGINQVSAGSRTNPGGYSDSSPDEAAGEQFPVVDDRSPEEVVEAIGRQGLDWVWKDWDTTLKPVSG</sequence>
<feature type="compositionally biased region" description="Polar residues" evidence="8">
    <location>
        <begin position="323"/>
        <end position="337"/>
    </location>
</feature>
<dbReference type="SFLD" id="SFLDG01081">
    <property type="entry name" value="cleavage_of_the_Ca-Cb_bond_in"/>
    <property type="match status" value="1"/>
</dbReference>
<dbReference type="AlphaFoldDB" id="A0A3B1CNV0"/>
<proteinExistence type="predicted"/>
<evidence type="ECO:0000313" key="10">
    <source>
        <dbReference type="EMBL" id="VAX24360.1"/>
    </source>
</evidence>